<comment type="caution">
    <text evidence="3">The sequence shown here is derived from an EMBL/GenBank/DDBJ whole genome shotgun (WGS) entry which is preliminary data.</text>
</comment>
<dbReference type="PRINTS" id="PR01217">
    <property type="entry name" value="PRICHEXTENSN"/>
</dbReference>
<gene>
    <name evidence="3" type="ORF">ILEXP_LOCUS22124</name>
</gene>
<reference evidence="3 4" key="1">
    <citation type="submission" date="2024-02" db="EMBL/GenBank/DDBJ databases">
        <authorList>
            <person name="Vignale AGUSTIN F."/>
            <person name="Sosa J E."/>
            <person name="Modenutti C."/>
        </authorList>
    </citation>
    <scope>NUCLEOTIDE SEQUENCE [LARGE SCALE GENOMIC DNA]</scope>
</reference>
<feature type="region of interest" description="Disordered" evidence="1">
    <location>
        <begin position="43"/>
        <end position="114"/>
    </location>
</feature>
<dbReference type="InterPro" id="IPR009646">
    <property type="entry name" value="Root_cap"/>
</dbReference>
<dbReference type="Pfam" id="PF06830">
    <property type="entry name" value="Root_cap"/>
    <property type="match status" value="1"/>
</dbReference>
<name>A0ABC8SCF8_9AQUA</name>
<dbReference type="PANTHER" id="PTHR31656">
    <property type="entry name" value="ROOT CAP DOMAIN-CONTAINING PROTEIN"/>
    <property type="match status" value="1"/>
</dbReference>
<keyword evidence="4" id="KW-1185">Reference proteome</keyword>
<evidence type="ECO:0000256" key="1">
    <source>
        <dbReference type="SAM" id="MobiDB-lite"/>
    </source>
</evidence>
<feature type="compositionally biased region" description="Pro residues" evidence="1">
    <location>
        <begin position="53"/>
        <end position="82"/>
    </location>
</feature>
<feature type="compositionally biased region" description="Pro residues" evidence="1">
    <location>
        <begin position="89"/>
        <end position="111"/>
    </location>
</feature>
<dbReference type="Proteomes" id="UP001642360">
    <property type="component" value="Unassembled WGS sequence"/>
</dbReference>
<sequence>MAQATLSFYVLAILLLVVAVSGGPPKPKEVDCVSCQPVCIAPPPPPKQKKRSPPPPPTNVATPPPPIVVNPPHPTSSPPPPTSVDSPPTSTPPLPPQSPPLSPPPTSPPSTSPKKVYCKNKAYSSCYRLEHYCPSACPDQCEVDCVTCSPVCNCNKTGAVCQDPRFIGGDGITLYFHGKKGHNFCIVSDSNLHINAHFIGKRNQNMQRDFTWVQSIGILFDNHQLYLGAKKTSTWNDAIDHLDLTFDGEHVFLPSVKNRATVVPISEEDSIIHKYGITEEDCFAHLDLGFKFDSLSGDVNGVLGQTYAENYVSRVKMGINMPVLGGEREFSSSSLFSTDCDVARFNGSSSASSKIFQVADMNCASRIDGRGIVCKR</sequence>
<evidence type="ECO:0000313" key="3">
    <source>
        <dbReference type="EMBL" id="CAK9153821.1"/>
    </source>
</evidence>
<organism evidence="3 4">
    <name type="scientific">Ilex paraguariensis</name>
    <name type="common">yerba mate</name>
    <dbReference type="NCBI Taxonomy" id="185542"/>
    <lineage>
        <taxon>Eukaryota</taxon>
        <taxon>Viridiplantae</taxon>
        <taxon>Streptophyta</taxon>
        <taxon>Embryophyta</taxon>
        <taxon>Tracheophyta</taxon>
        <taxon>Spermatophyta</taxon>
        <taxon>Magnoliopsida</taxon>
        <taxon>eudicotyledons</taxon>
        <taxon>Gunneridae</taxon>
        <taxon>Pentapetalae</taxon>
        <taxon>asterids</taxon>
        <taxon>campanulids</taxon>
        <taxon>Aquifoliales</taxon>
        <taxon>Aquifoliaceae</taxon>
        <taxon>Ilex</taxon>
    </lineage>
</organism>
<evidence type="ECO:0000313" key="4">
    <source>
        <dbReference type="Proteomes" id="UP001642360"/>
    </source>
</evidence>
<accession>A0ABC8SCF8</accession>
<dbReference type="EMBL" id="CAUOFW020002458">
    <property type="protein sequence ID" value="CAK9153821.1"/>
    <property type="molecule type" value="Genomic_DNA"/>
</dbReference>
<protein>
    <recommendedName>
        <fullName evidence="5">Root cap</fullName>
    </recommendedName>
</protein>
<evidence type="ECO:0000256" key="2">
    <source>
        <dbReference type="SAM" id="SignalP"/>
    </source>
</evidence>
<keyword evidence="2" id="KW-0732">Signal</keyword>
<evidence type="ECO:0008006" key="5">
    <source>
        <dbReference type="Google" id="ProtNLM"/>
    </source>
</evidence>
<dbReference type="AlphaFoldDB" id="A0ABC8SCF8"/>
<feature type="signal peptide" evidence="2">
    <location>
        <begin position="1"/>
        <end position="22"/>
    </location>
</feature>
<proteinExistence type="predicted"/>
<feature type="chain" id="PRO_5044743911" description="Root cap" evidence="2">
    <location>
        <begin position="23"/>
        <end position="376"/>
    </location>
</feature>